<keyword evidence="1" id="KW-1133">Transmembrane helix</keyword>
<dbReference type="Proteomes" id="UP000318733">
    <property type="component" value="Unassembled WGS sequence"/>
</dbReference>
<gene>
    <name evidence="2" type="ORF">FO440_23130</name>
</gene>
<feature type="transmembrane region" description="Helical" evidence="1">
    <location>
        <begin position="383"/>
        <end position="401"/>
    </location>
</feature>
<organism evidence="2 3">
    <name type="scientific">Mucilaginibacter corticis</name>
    <dbReference type="NCBI Taxonomy" id="2597670"/>
    <lineage>
        <taxon>Bacteria</taxon>
        <taxon>Pseudomonadati</taxon>
        <taxon>Bacteroidota</taxon>
        <taxon>Sphingobacteriia</taxon>
        <taxon>Sphingobacteriales</taxon>
        <taxon>Sphingobacteriaceae</taxon>
        <taxon>Mucilaginibacter</taxon>
    </lineage>
</organism>
<proteinExistence type="predicted"/>
<feature type="transmembrane region" description="Helical" evidence="1">
    <location>
        <begin position="43"/>
        <end position="64"/>
    </location>
</feature>
<feature type="transmembrane region" description="Helical" evidence="1">
    <location>
        <begin position="185"/>
        <end position="202"/>
    </location>
</feature>
<comment type="caution">
    <text evidence="2">The sequence shown here is derived from an EMBL/GenBank/DDBJ whole genome shotgun (WGS) entry which is preliminary data.</text>
</comment>
<accession>A0A556M8Z4</accession>
<keyword evidence="3" id="KW-1185">Reference proteome</keyword>
<dbReference type="AlphaFoldDB" id="A0A556M8Z4"/>
<evidence type="ECO:0000313" key="2">
    <source>
        <dbReference type="EMBL" id="TSJ36397.1"/>
    </source>
</evidence>
<name>A0A556M8Z4_9SPHI</name>
<reference evidence="2 3" key="1">
    <citation type="submission" date="2019-07" db="EMBL/GenBank/DDBJ databases">
        <authorList>
            <person name="Huq M.A."/>
        </authorList>
    </citation>
    <scope>NUCLEOTIDE SEQUENCE [LARGE SCALE GENOMIC DNA]</scope>
    <source>
        <strain evidence="2 3">MAH-19</strain>
    </source>
</reference>
<feature type="transmembrane region" description="Helical" evidence="1">
    <location>
        <begin position="14"/>
        <end position="31"/>
    </location>
</feature>
<feature type="transmembrane region" description="Helical" evidence="1">
    <location>
        <begin position="413"/>
        <end position="432"/>
    </location>
</feature>
<feature type="transmembrane region" description="Helical" evidence="1">
    <location>
        <begin position="112"/>
        <end position="132"/>
    </location>
</feature>
<dbReference type="OrthoDB" id="928337at2"/>
<feature type="transmembrane region" description="Helical" evidence="1">
    <location>
        <begin position="70"/>
        <end position="91"/>
    </location>
</feature>
<evidence type="ECO:0000256" key="1">
    <source>
        <dbReference type="SAM" id="Phobius"/>
    </source>
</evidence>
<protein>
    <submittedName>
        <fullName evidence="2">Oligosaccharide repeat unit polymerase</fullName>
    </submittedName>
</protein>
<dbReference type="RefSeq" id="WP_144250688.1">
    <property type="nucleotide sequence ID" value="NZ_VLPK01000007.1"/>
</dbReference>
<sequence>MDWYAFGLLLYEHLPLYLLILAGALLLYYFIFKTTYLSLLDPLIFNLLYSVFGFSVVIFLYATQSMDIKYLYSYLLTQLAFFGGLFCFAPLNTRQLVDLDSGNAVFEEEGMFVKILFFITSGSYVLIQLLSYKLVGIPLFMESRTGAYADSGGLGILGRIIDVLRPVVIFLLIYLLFKKSNSLKLNFYLAGFGLFLLTSLILSGSKSLFMNIGFVLFIYLILNAGKHSGSFFNLRKYERYLIICGLLLAFLTIFIQSQQNNPGEQNSLGIFLYRLVASGDTYYFSYPSHNIETIDGSKGFLALFGDIFSVLRIVPRENQPGVLGVQLFQLYSDSDLITGPNARHNVFGYVYYGFYGSIVFSFLIGWSLSFARNKLLFVLKRNIIGQLAFLFLYLNLTFIETDPPVAVSGLENALLIFPVFLVIALLLYVPLFDFKSRFFSLKILK</sequence>
<feature type="transmembrane region" description="Helical" evidence="1">
    <location>
        <begin position="349"/>
        <end position="371"/>
    </location>
</feature>
<feature type="transmembrane region" description="Helical" evidence="1">
    <location>
        <begin position="152"/>
        <end position="176"/>
    </location>
</feature>
<dbReference type="EMBL" id="VLPK01000007">
    <property type="protein sequence ID" value="TSJ36397.1"/>
    <property type="molecule type" value="Genomic_DNA"/>
</dbReference>
<keyword evidence="1" id="KW-0812">Transmembrane</keyword>
<feature type="transmembrane region" description="Helical" evidence="1">
    <location>
        <begin position="237"/>
        <end position="255"/>
    </location>
</feature>
<keyword evidence="1" id="KW-0472">Membrane</keyword>
<feature type="transmembrane region" description="Helical" evidence="1">
    <location>
        <begin position="208"/>
        <end position="225"/>
    </location>
</feature>
<evidence type="ECO:0000313" key="3">
    <source>
        <dbReference type="Proteomes" id="UP000318733"/>
    </source>
</evidence>